<proteinExistence type="predicted"/>
<evidence type="ECO:0000313" key="1">
    <source>
        <dbReference type="EMBL" id="ODS31271.1"/>
    </source>
</evidence>
<reference evidence="1 2" key="1">
    <citation type="submission" date="2016-07" db="EMBL/GenBank/DDBJ databases">
        <title>Draft genome of Scalindua rubra, obtained from a brine-seawater interface in the Red Sea, sheds light on salt adaptation in anammox bacteria.</title>
        <authorList>
            <person name="Speth D.R."/>
            <person name="Lagkouvardos I."/>
            <person name="Wang Y."/>
            <person name="Qian P.-Y."/>
            <person name="Dutilh B.E."/>
            <person name="Jetten M.S."/>
        </authorList>
    </citation>
    <scope>NUCLEOTIDE SEQUENCE [LARGE SCALE GENOMIC DNA]</scope>
    <source>
        <strain evidence="1">BSI-1</strain>
    </source>
</reference>
<gene>
    <name evidence="1" type="ORF">SCARUB_03616</name>
</gene>
<dbReference type="EMBL" id="MAYW01000130">
    <property type="protein sequence ID" value="ODS31271.1"/>
    <property type="molecule type" value="Genomic_DNA"/>
</dbReference>
<comment type="caution">
    <text evidence="1">The sequence shown here is derived from an EMBL/GenBank/DDBJ whole genome shotgun (WGS) entry which is preliminary data.</text>
</comment>
<sequence length="89" mass="10144">MLEKMRNDLFLFNDINSSLINCLDVISNTGGGDVSKHFDKEININSKLLVSVVDLINQRFSNAIKESTKLITQLENCFQKKKTEMAYTN</sequence>
<accession>A0A1E3X6P8</accession>
<evidence type="ECO:0000313" key="2">
    <source>
        <dbReference type="Proteomes" id="UP000094056"/>
    </source>
</evidence>
<protein>
    <submittedName>
        <fullName evidence="1">Cataboliteactivator</fullName>
    </submittedName>
</protein>
<dbReference type="Proteomes" id="UP000094056">
    <property type="component" value="Unassembled WGS sequence"/>
</dbReference>
<name>A0A1E3X6P8_9BACT</name>
<dbReference type="AlphaFoldDB" id="A0A1E3X6P8"/>
<organism evidence="1 2">
    <name type="scientific">Candidatus Scalindua rubra</name>
    <dbReference type="NCBI Taxonomy" id="1872076"/>
    <lineage>
        <taxon>Bacteria</taxon>
        <taxon>Pseudomonadati</taxon>
        <taxon>Planctomycetota</taxon>
        <taxon>Candidatus Brocadiia</taxon>
        <taxon>Candidatus Brocadiales</taxon>
        <taxon>Candidatus Scalinduaceae</taxon>
        <taxon>Candidatus Scalindua</taxon>
    </lineage>
</organism>